<dbReference type="InterPro" id="IPR011990">
    <property type="entry name" value="TPR-like_helical_dom_sf"/>
</dbReference>
<dbReference type="Proteomes" id="UP000193560">
    <property type="component" value="Unassembled WGS sequence"/>
</dbReference>
<feature type="compositionally biased region" description="Polar residues" evidence="2">
    <location>
        <begin position="864"/>
        <end position="874"/>
    </location>
</feature>
<protein>
    <recommendedName>
        <fullName evidence="5">HCP-like protein</fullName>
    </recommendedName>
</protein>
<sequence length="898" mass="98793">MTLENGFDNSPLSTKSNYFPFLSSIDTLGTQRKPKAIRKLTKTFSNLSMAPTRQGLKSIEKGKPVDNHTRTPSIASIDSDFYHSSAVTGKMTLRVLNPDPVDSSEDEEEINTTTFTKNHVTPAHSILTQDNAIVGATSNSTPDECYTTVSSKTVVQTTTSQSTTLPNDYRQQQQQQEHLVHPSTATFAPKLVRRQSKTLDEYVTSSSTGYLPPIDLTPFDSSHFMSLSSTEPLQLSSSPYIRLSATIEPAPALATPVNATPAPTQSSSFAFSSVPAPPQPQPSISNTTTRADQSSVASFDRNTLTTLPGDGKINDRRPSLPRSFINHMVASSTVHNGNTSAFGKLTLGPQPTPSASKYIKASYSLTNHPDALLLYRDMAKKTGDKMVQYTYAKYLLEIAALYDQGRETKHSTLSSIKYSLGEASQRLRQELAQATKHSMNQHSRNNNPSKAVTPLPSATTATTFTTTTTDVVGTGTTSSSVDFSGAQSTSTTATSSAIHTKRSRSSTTTSMDSHTPSTMMTSDGYSATNSDKIDYHQKRQRKERNSSHQRKKRALEEEGIRWMKRLAKEHMPDAAYTVATWMDESKYGFTRHPAKSFVLYDIAAKAGIRDAVYKMGLYYVSIGDASNAFACIKKASEQGVVQATLHLAKIYLHGELSERQNMTLAIRLLHQATNDADESCPEAPYMFGQILTNTYPKADVPSQVVEQYGGILSSLPYFEKAVQLGYPPAHSTLGSILEQGLYGLRMNYAQCYMHYTESAKRGDAQGMIGLSRLNNRGVYGPDDEKDAFLQKLALDESGWLAQRQPNEEKAFYWCQKAADQELPEAQFLLGWYYEIGLGTPRDHEKSQWYYLQAATNGNQDANQRLLKDSSTGTPVSHHPTTKPTASTSKKDSPQCALM</sequence>
<feature type="compositionally biased region" description="Basic residues" evidence="2">
    <location>
        <begin position="538"/>
        <end position="553"/>
    </location>
</feature>
<gene>
    <name evidence="3" type="ORF">BCR42DRAFT_448058</name>
</gene>
<feature type="region of interest" description="Disordered" evidence="2">
    <location>
        <begin position="864"/>
        <end position="898"/>
    </location>
</feature>
<reference evidence="3 4" key="1">
    <citation type="submission" date="2016-07" db="EMBL/GenBank/DDBJ databases">
        <title>Pervasive Adenine N6-methylation of Active Genes in Fungi.</title>
        <authorList>
            <consortium name="DOE Joint Genome Institute"/>
            <person name="Mondo S.J."/>
            <person name="Dannebaum R.O."/>
            <person name="Kuo R.C."/>
            <person name="Labutti K."/>
            <person name="Haridas S."/>
            <person name="Kuo A."/>
            <person name="Salamov A."/>
            <person name="Ahrendt S.R."/>
            <person name="Lipzen A."/>
            <person name="Sullivan W."/>
            <person name="Andreopoulos W.B."/>
            <person name="Clum A."/>
            <person name="Lindquist E."/>
            <person name="Daum C."/>
            <person name="Ramamoorthy G.K."/>
            <person name="Gryganskyi A."/>
            <person name="Culley D."/>
            <person name="Magnuson J.K."/>
            <person name="James T.Y."/>
            <person name="O'Malley M.A."/>
            <person name="Stajich J.E."/>
            <person name="Spatafora J.W."/>
            <person name="Visel A."/>
            <person name="Grigoriev I.V."/>
        </authorList>
    </citation>
    <scope>NUCLEOTIDE SEQUENCE [LARGE SCALE GENOMIC DNA]</scope>
    <source>
        <strain evidence="3 4">NRRL 1336</strain>
    </source>
</reference>
<dbReference type="EMBL" id="MCGE01000005">
    <property type="protein sequence ID" value="ORZ21189.1"/>
    <property type="molecule type" value="Genomic_DNA"/>
</dbReference>
<dbReference type="SUPFAM" id="SSF81901">
    <property type="entry name" value="HCP-like"/>
    <property type="match status" value="2"/>
</dbReference>
<evidence type="ECO:0000256" key="1">
    <source>
        <dbReference type="ARBA" id="ARBA00022737"/>
    </source>
</evidence>
<dbReference type="OrthoDB" id="272077at2759"/>
<feature type="compositionally biased region" description="Polar residues" evidence="2">
    <location>
        <begin position="286"/>
        <end position="296"/>
    </location>
</feature>
<dbReference type="InterPro" id="IPR006597">
    <property type="entry name" value="Sel1-like"/>
</dbReference>
<feature type="region of interest" description="Disordered" evidence="2">
    <location>
        <begin position="434"/>
        <end position="555"/>
    </location>
</feature>
<dbReference type="STRING" id="90262.A0A1X2IRQ3"/>
<evidence type="ECO:0000256" key="2">
    <source>
        <dbReference type="SAM" id="MobiDB-lite"/>
    </source>
</evidence>
<evidence type="ECO:0000313" key="4">
    <source>
        <dbReference type="Proteomes" id="UP000193560"/>
    </source>
</evidence>
<dbReference type="PANTHER" id="PTHR46430">
    <property type="entry name" value="PROTEIN SKT5-RELATED"/>
    <property type="match status" value="1"/>
</dbReference>
<dbReference type="InterPro" id="IPR051726">
    <property type="entry name" value="Chitin_Synth_Reg"/>
</dbReference>
<dbReference type="SMART" id="SM00671">
    <property type="entry name" value="SEL1"/>
    <property type="match status" value="5"/>
</dbReference>
<dbReference type="Gene3D" id="1.25.40.10">
    <property type="entry name" value="Tetratricopeptide repeat domain"/>
    <property type="match status" value="3"/>
</dbReference>
<organism evidence="3 4">
    <name type="scientific">Absidia repens</name>
    <dbReference type="NCBI Taxonomy" id="90262"/>
    <lineage>
        <taxon>Eukaryota</taxon>
        <taxon>Fungi</taxon>
        <taxon>Fungi incertae sedis</taxon>
        <taxon>Mucoromycota</taxon>
        <taxon>Mucoromycotina</taxon>
        <taxon>Mucoromycetes</taxon>
        <taxon>Mucorales</taxon>
        <taxon>Cunninghamellaceae</taxon>
        <taxon>Absidia</taxon>
    </lineage>
</organism>
<keyword evidence="4" id="KW-1185">Reference proteome</keyword>
<proteinExistence type="predicted"/>
<evidence type="ECO:0008006" key="5">
    <source>
        <dbReference type="Google" id="ProtNLM"/>
    </source>
</evidence>
<evidence type="ECO:0000313" key="3">
    <source>
        <dbReference type="EMBL" id="ORZ21189.1"/>
    </source>
</evidence>
<comment type="caution">
    <text evidence="3">The sequence shown here is derived from an EMBL/GenBank/DDBJ whole genome shotgun (WGS) entry which is preliminary data.</text>
</comment>
<feature type="region of interest" description="Disordered" evidence="2">
    <location>
        <begin position="256"/>
        <end position="296"/>
    </location>
</feature>
<name>A0A1X2IRQ3_9FUNG</name>
<dbReference type="Pfam" id="PF08238">
    <property type="entry name" value="Sel1"/>
    <property type="match status" value="5"/>
</dbReference>
<dbReference type="AlphaFoldDB" id="A0A1X2IRQ3"/>
<accession>A0A1X2IRQ3</accession>
<feature type="compositionally biased region" description="Low complexity" evidence="2">
    <location>
        <begin position="505"/>
        <end position="523"/>
    </location>
</feature>
<feature type="compositionally biased region" description="Polar residues" evidence="2">
    <location>
        <begin position="435"/>
        <end position="450"/>
    </location>
</feature>
<feature type="compositionally biased region" description="Low complexity" evidence="2">
    <location>
        <begin position="457"/>
        <end position="497"/>
    </location>
</feature>
<keyword evidence="1" id="KW-0677">Repeat</keyword>
<feature type="compositionally biased region" description="Low complexity" evidence="2">
    <location>
        <begin position="261"/>
        <end position="274"/>
    </location>
</feature>